<reference evidence="1 2" key="1">
    <citation type="journal article" date="2024" name="G3 (Bethesda)">
        <title>Genome assembly of Hibiscus sabdariffa L. provides insights into metabolisms of medicinal natural products.</title>
        <authorList>
            <person name="Kim T."/>
        </authorList>
    </citation>
    <scope>NUCLEOTIDE SEQUENCE [LARGE SCALE GENOMIC DNA]</scope>
    <source>
        <strain evidence="1">TK-2024</strain>
        <tissue evidence="1">Old leaves</tissue>
    </source>
</reference>
<dbReference type="Proteomes" id="UP001396334">
    <property type="component" value="Unassembled WGS sequence"/>
</dbReference>
<sequence length="170" mass="19325">MGRVPIVFYIVTMDSLVDDMLYLVLQLYAMETAVSWQSRDMFCPIMVVKDCYPHDGNLLNSGAMVMGPAADFCNTATAPPNCECRRIHMLQHQGQGLKQEKIRVQGAFWILFLYSCLSNRRRLTGISGVRRGCKQIKRRDQVVTAGNLTYSLVRGFALHTERLGWIFAGW</sequence>
<organism evidence="1 2">
    <name type="scientific">Hibiscus sabdariffa</name>
    <name type="common">roselle</name>
    <dbReference type="NCBI Taxonomy" id="183260"/>
    <lineage>
        <taxon>Eukaryota</taxon>
        <taxon>Viridiplantae</taxon>
        <taxon>Streptophyta</taxon>
        <taxon>Embryophyta</taxon>
        <taxon>Tracheophyta</taxon>
        <taxon>Spermatophyta</taxon>
        <taxon>Magnoliopsida</taxon>
        <taxon>eudicotyledons</taxon>
        <taxon>Gunneridae</taxon>
        <taxon>Pentapetalae</taxon>
        <taxon>rosids</taxon>
        <taxon>malvids</taxon>
        <taxon>Malvales</taxon>
        <taxon>Malvaceae</taxon>
        <taxon>Malvoideae</taxon>
        <taxon>Hibiscus</taxon>
    </lineage>
</organism>
<protein>
    <submittedName>
        <fullName evidence="1">Uncharacterized protein</fullName>
    </submittedName>
</protein>
<keyword evidence="2" id="KW-1185">Reference proteome</keyword>
<dbReference type="EMBL" id="JBBPBN010000930">
    <property type="protein sequence ID" value="KAK8481238.1"/>
    <property type="molecule type" value="Genomic_DNA"/>
</dbReference>
<evidence type="ECO:0000313" key="1">
    <source>
        <dbReference type="EMBL" id="KAK8481238.1"/>
    </source>
</evidence>
<accession>A0ABR1ZLQ2</accession>
<gene>
    <name evidence="1" type="ORF">V6N11_068403</name>
</gene>
<proteinExistence type="predicted"/>
<evidence type="ECO:0000313" key="2">
    <source>
        <dbReference type="Proteomes" id="UP001396334"/>
    </source>
</evidence>
<name>A0ABR1ZLQ2_9ROSI</name>
<comment type="caution">
    <text evidence="1">The sequence shown here is derived from an EMBL/GenBank/DDBJ whole genome shotgun (WGS) entry which is preliminary data.</text>
</comment>